<dbReference type="AlphaFoldDB" id="A0A183S9Q1"/>
<dbReference type="Proteomes" id="UP000275846">
    <property type="component" value="Unassembled WGS sequence"/>
</dbReference>
<name>A0A183S9Q1_SCHSO</name>
<reference evidence="3" key="1">
    <citation type="submission" date="2016-06" db="UniProtKB">
        <authorList>
            <consortium name="WormBaseParasite"/>
        </authorList>
    </citation>
    <scope>IDENTIFICATION</scope>
</reference>
<dbReference type="WBParaSite" id="SSLN_0000098801-mRNA-1">
    <property type="protein sequence ID" value="SSLN_0000098801-mRNA-1"/>
    <property type="gene ID" value="SSLN_0000098801"/>
</dbReference>
<keyword evidence="2" id="KW-1185">Reference proteome</keyword>
<organism evidence="3">
    <name type="scientific">Schistocephalus solidus</name>
    <name type="common">Tapeworm</name>
    <dbReference type="NCBI Taxonomy" id="70667"/>
    <lineage>
        <taxon>Eukaryota</taxon>
        <taxon>Metazoa</taxon>
        <taxon>Spiralia</taxon>
        <taxon>Lophotrochozoa</taxon>
        <taxon>Platyhelminthes</taxon>
        <taxon>Cestoda</taxon>
        <taxon>Eucestoda</taxon>
        <taxon>Diphyllobothriidea</taxon>
        <taxon>Diphyllobothriidae</taxon>
        <taxon>Schistocephalus</taxon>
    </lineage>
</organism>
<dbReference type="EMBL" id="UYSU01001116">
    <property type="protein sequence ID" value="VDL86571.1"/>
    <property type="molecule type" value="Genomic_DNA"/>
</dbReference>
<accession>A0A183S9Q1</accession>
<protein>
    <submittedName>
        <fullName evidence="3">Reverse transcriptase domain-containing protein</fullName>
    </submittedName>
</protein>
<evidence type="ECO:0000313" key="3">
    <source>
        <dbReference type="WBParaSite" id="SSLN_0000098801-mRNA-1"/>
    </source>
</evidence>
<dbReference type="PANTHER" id="PTHR21301:SF11">
    <property type="entry name" value="GIY-YIG DOMAIN-CONTAINING PROTEIN"/>
    <property type="match status" value="1"/>
</dbReference>
<sequence>MSSPISGLLAELVLQRLEEAVAQTLGLTMWLHHVDDTFVVINNCEVERLHQRLNGVFPAIQLTREGAKSDILPFPEVVVQRLSDGNLATSVHRKDSNAEIILNYGSNHTAAHKRSCVRAIFHRAFRTEVVAMASTKQAREFLEAWPSETNSINRHVELDAHYEGLRARSTDLRPP</sequence>
<gene>
    <name evidence="1" type="ORF">SSLN_LOCUS949</name>
</gene>
<evidence type="ECO:0000313" key="1">
    <source>
        <dbReference type="EMBL" id="VDL86571.1"/>
    </source>
</evidence>
<evidence type="ECO:0000313" key="2">
    <source>
        <dbReference type="Proteomes" id="UP000275846"/>
    </source>
</evidence>
<dbReference type="OrthoDB" id="15954at2759"/>
<reference evidence="1 2" key="2">
    <citation type="submission" date="2018-11" db="EMBL/GenBank/DDBJ databases">
        <authorList>
            <consortium name="Pathogen Informatics"/>
        </authorList>
    </citation>
    <scope>NUCLEOTIDE SEQUENCE [LARGE SCALE GENOMIC DNA]</scope>
    <source>
        <strain evidence="1 2">NST_G2</strain>
    </source>
</reference>
<dbReference type="PANTHER" id="PTHR21301">
    <property type="entry name" value="REVERSE TRANSCRIPTASE"/>
    <property type="match status" value="1"/>
</dbReference>
<proteinExistence type="predicted"/>